<dbReference type="AlphaFoldDB" id="A0A0A0L8I3"/>
<reference evidence="1 2" key="1">
    <citation type="journal article" date="2009" name="Nat. Genet.">
        <title>The genome of the cucumber, Cucumis sativus L.</title>
        <authorList>
            <person name="Huang S."/>
            <person name="Li R."/>
            <person name="Zhang Z."/>
            <person name="Li L."/>
            <person name="Gu X."/>
            <person name="Fan W."/>
            <person name="Lucas W.J."/>
            <person name="Wang X."/>
            <person name="Xie B."/>
            <person name="Ni P."/>
            <person name="Ren Y."/>
            <person name="Zhu H."/>
            <person name="Li J."/>
            <person name="Lin K."/>
            <person name="Jin W."/>
            <person name="Fei Z."/>
            <person name="Li G."/>
            <person name="Staub J."/>
            <person name="Kilian A."/>
            <person name="van der Vossen E.A."/>
            <person name="Wu Y."/>
            <person name="Guo J."/>
            <person name="He J."/>
            <person name="Jia Z."/>
            <person name="Ren Y."/>
            <person name="Tian G."/>
            <person name="Lu Y."/>
            <person name="Ruan J."/>
            <person name="Qian W."/>
            <person name="Wang M."/>
            <person name="Huang Q."/>
            <person name="Li B."/>
            <person name="Xuan Z."/>
            <person name="Cao J."/>
            <person name="Asan"/>
            <person name="Wu Z."/>
            <person name="Zhang J."/>
            <person name="Cai Q."/>
            <person name="Bai Y."/>
            <person name="Zhao B."/>
            <person name="Han Y."/>
            <person name="Li Y."/>
            <person name="Li X."/>
            <person name="Wang S."/>
            <person name="Shi Q."/>
            <person name="Liu S."/>
            <person name="Cho W.K."/>
            <person name="Kim J.Y."/>
            <person name="Xu Y."/>
            <person name="Heller-Uszynska K."/>
            <person name="Miao H."/>
            <person name="Cheng Z."/>
            <person name="Zhang S."/>
            <person name="Wu J."/>
            <person name="Yang Y."/>
            <person name="Kang H."/>
            <person name="Li M."/>
            <person name="Liang H."/>
            <person name="Ren X."/>
            <person name="Shi Z."/>
            <person name="Wen M."/>
            <person name="Jian M."/>
            <person name="Yang H."/>
            <person name="Zhang G."/>
            <person name="Yang Z."/>
            <person name="Chen R."/>
            <person name="Liu S."/>
            <person name="Li J."/>
            <person name="Ma L."/>
            <person name="Liu H."/>
            <person name="Zhou Y."/>
            <person name="Zhao J."/>
            <person name="Fang X."/>
            <person name="Li G."/>
            <person name="Fang L."/>
            <person name="Li Y."/>
            <person name="Liu D."/>
            <person name="Zheng H."/>
            <person name="Zhang Y."/>
            <person name="Qin N."/>
            <person name="Li Z."/>
            <person name="Yang G."/>
            <person name="Yang S."/>
            <person name="Bolund L."/>
            <person name="Kristiansen K."/>
            <person name="Zheng H."/>
            <person name="Li S."/>
            <person name="Zhang X."/>
            <person name="Yang H."/>
            <person name="Wang J."/>
            <person name="Sun R."/>
            <person name="Zhang B."/>
            <person name="Jiang S."/>
            <person name="Wang J."/>
            <person name="Du Y."/>
            <person name="Li S."/>
        </authorList>
    </citation>
    <scope>NUCLEOTIDE SEQUENCE [LARGE SCALE GENOMIC DNA]</scope>
    <source>
        <strain evidence="2">cv. 9930</strain>
    </source>
</reference>
<accession>A0A0A0L8I3</accession>
<reference evidence="1 2" key="2">
    <citation type="journal article" date="2009" name="PLoS ONE">
        <title>An integrated genetic and cytogenetic map of the cucumber genome.</title>
        <authorList>
            <person name="Ren Y."/>
            <person name="Zhang Z."/>
            <person name="Liu J."/>
            <person name="Staub J.E."/>
            <person name="Han Y."/>
            <person name="Cheng Z."/>
            <person name="Li X."/>
            <person name="Lu J."/>
            <person name="Miao H."/>
            <person name="Kang H."/>
            <person name="Xie B."/>
            <person name="Gu X."/>
            <person name="Wang X."/>
            <person name="Du Y."/>
            <person name="Jin W."/>
            <person name="Huang S."/>
        </authorList>
    </citation>
    <scope>NUCLEOTIDE SEQUENCE [LARGE SCALE GENOMIC DNA]</scope>
    <source>
        <strain evidence="2">cv. 9930</strain>
    </source>
</reference>
<keyword evidence="2" id="KW-1185">Reference proteome</keyword>
<dbReference type="Proteomes" id="UP000029981">
    <property type="component" value="Chromosome 3"/>
</dbReference>
<reference evidence="1 2" key="4">
    <citation type="journal article" date="2011" name="BMC Genomics">
        <title>RNA-Seq improves annotation of protein-coding genes in the cucumber genome.</title>
        <authorList>
            <person name="Li Z."/>
            <person name="Zhang Z."/>
            <person name="Yan P."/>
            <person name="Huang S."/>
            <person name="Fei Z."/>
            <person name="Lin K."/>
        </authorList>
    </citation>
    <scope>NUCLEOTIDE SEQUENCE [LARGE SCALE GENOMIC DNA]</scope>
    <source>
        <strain evidence="2">cv. 9930</strain>
    </source>
</reference>
<protein>
    <submittedName>
        <fullName evidence="1">Uncharacterized protein</fullName>
    </submittedName>
</protein>
<sequence length="84" mass="9779">MQLRLTRLGRVAHKKKIDSACVLDRQVRRWLATLCEWRPRSVTVSTEEGATGDDDFDEGGDDRFQVILKTRRDAQLSNQREDFD</sequence>
<evidence type="ECO:0000313" key="1">
    <source>
        <dbReference type="EMBL" id="KGN58113.1"/>
    </source>
</evidence>
<name>A0A0A0L8I3_CUCSA</name>
<proteinExistence type="predicted"/>
<evidence type="ECO:0000313" key="2">
    <source>
        <dbReference type="Proteomes" id="UP000029981"/>
    </source>
</evidence>
<gene>
    <name evidence="1" type="ORF">Csa_3G516520</name>
</gene>
<reference evidence="1 2" key="3">
    <citation type="journal article" date="2010" name="BMC Genomics">
        <title>Transcriptome sequencing and comparative analysis of cucumber flowers with different sex types.</title>
        <authorList>
            <person name="Guo S."/>
            <person name="Zheng Y."/>
            <person name="Joung J.G."/>
            <person name="Liu S."/>
            <person name="Zhang Z."/>
            <person name="Crasta O.R."/>
            <person name="Sobral B.W."/>
            <person name="Xu Y."/>
            <person name="Huang S."/>
            <person name="Fei Z."/>
        </authorList>
    </citation>
    <scope>NUCLEOTIDE SEQUENCE [LARGE SCALE GENOMIC DNA]</scope>
    <source>
        <strain evidence="2">cv. 9930</strain>
    </source>
</reference>
<dbReference type="Gramene" id="KGN58113">
    <property type="protein sequence ID" value="KGN58113"/>
    <property type="gene ID" value="Csa_3G516520"/>
</dbReference>
<organism evidence="1 2">
    <name type="scientific">Cucumis sativus</name>
    <name type="common">Cucumber</name>
    <dbReference type="NCBI Taxonomy" id="3659"/>
    <lineage>
        <taxon>Eukaryota</taxon>
        <taxon>Viridiplantae</taxon>
        <taxon>Streptophyta</taxon>
        <taxon>Embryophyta</taxon>
        <taxon>Tracheophyta</taxon>
        <taxon>Spermatophyta</taxon>
        <taxon>Magnoliopsida</taxon>
        <taxon>eudicotyledons</taxon>
        <taxon>Gunneridae</taxon>
        <taxon>Pentapetalae</taxon>
        <taxon>rosids</taxon>
        <taxon>fabids</taxon>
        <taxon>Cucurbitales</taxon>
        <taxon>Cucurbitaceae</taxon>
        <taxon>Benincaseae</taxon>
        <taxon>Cucumis</taxon>
    </lineage>
</organism>
<dbReference type="EMBL" id="CM002924">
    <property type="protein sequence ID" value="KGN58113.1"/>
    <property type="molecule type" value="Genomic_DNA"/>
</dbReference>